<dbReference type="AlphaFoldDB" id="A0AAQ3L0F4"/>
<dbReference type="InterPro" id="IPR001394">
    <property type="entry name" value="Peptidase_C19_UCH"/>
</dbReference>
<dbReference type="PROSITE" id="PS00972">
    <property type="entry name" value="USP_1"/>
    <property type="match status" value="1"/>
</dbReference>
<dbReference type="EMBL" id="CP136897">
    <property type="protein sequence ID" value="WOL18432.1"/>
    <property type="molecule type" value="Genomic_DNA"/>
</dbReference>
<comment type="similarity">
    <text evidence="1">Belongs to the peptidase C19 family.</text>
</comment>
<evidence type="ECO:0000313" key="3">
    <source>
        <dbReference type="EMBL" id="WOL18432.1"/>
    </source>
</evidence>
<evidence type="ECO:0000259" key="2">
    <source>
        <dbReference type="Pfam" id="PF00443"/>
    </source>
</evidence>
<organism evidence="3 4">
    <name type="scientific">Canna indica</name>
    <name type="common">Indian-shot</name>
    <dbReference type="NCBI Taxonomy" id="4628"/>
    <lineage>
        <taxon>Eukaryota</taxon>
        <taxon>Viridiplantae</taxon>
        <taxon>Streptophyta</taxon>
        <taxon>Embryophyta</taxon>
        <taxon>Tracheophyta</taxon>
        <taxon>Spermatophyta</taxon>
        <taxon>Magnoliopsida</taxon>
        <taxon>Liliopsida</taxon>
        <taxon>Zingiberales</taxon>
        <taxon>Cannaceae</taxon>
        <taxon>Canna</taxon>
    </lineage>
</organism>
<dbReference type="Gene3D" id="3.90.70.10">
    <property type="entry name" value="Cysteine proteinases"/>
    <property type="match status" value="1"/>
</dbReference>
<feature type="domain" description="Peptidase C19 ubiquitin carboxyl-terminal hydrolase" evidence="2">
    <location>
        <begin position="186"/>
        <end position="218"/>
    </location>
</feature>
<accession>A0AAQ3L0F4</accession>
<sequence length="228" mass="24748">MTRPPVLVFGSFTEDEAKLLQKQSGEDARGPVERAELQFGSLNLQSSDKVSTIQTRETNSSVKLKGVGTSKLVAKGHTGSTESTSKSIPVNIRFQEDGDSRRCSSHTVGVIENGNANSNSVSLEKSEQRIKKSALLASPKVSNGIQESSSQSVYVESVKLVTPTVEILKTVTAGEKEPEYKRLLPRGLINSGNLCFLNATLQGLLSCTPFVQLLQDLRKRNIPKVLTF</sequence>
<dbReference type="Pfam" id="PF00443">
    <property type="entry name" value="UCH"/>
    <property type="match status" value="1"/>
</dbReference>
<dbReference type="InterPro" id="IPR038765">
    <property type="entry name" value="Papain-like_cys_pep_sf"/>
</dbReference>
<name>A0AAQ3L0F4_9LILI</name>
<dbReference type="GO" id="GO:0016579">
    <property type="term" value="P:protein deubiquitination"/>
    <property type="evidence" value="ECO:0007669"/>
    <property type="project" value="InterPro"/>
</dbReference>
<evidence type="ECO:0000313" key="4">
    <source>
        <dbReference type="Proteomes" id="UP001327560"/>
    </source>
</evidence>
<gene>
    <name evidence="3" type="ORF">Cni_G27227</name>
</gene>
<dbReference type="Proteomes" id="UP001327560">
    <property type="component" value="Chromosome 8"/>
</dbReference>
<dbReference type="InterPro" id="IPR018200">
    <property type="entry name" value="USP_CS"/>
</dbReference>
<dbReference type="SUPFAM" id="SSF54001">
    <property type="entry name" value="Cysteine proteinases"/>
    <property type="match status" value="1"/>
</dbReference>
<proteinExistence type="inferred from homology"/>
<keyword evidence="4" id="KW-1185">Reference proteome</keyword>
<dbReference type="GO" id="GO:0004843">
    <property type="term" value="F:cysteine-type deubiquitinase activity"/>
    <property type="evidence" value="ECO:0007669"/>
    <property type="project" value="InterPro"/>
</dbReference>
<keyword evidence="3" id="KW-0378">Hydrolase</keyword>
<reference evidence="3 4" key="1">
    <citation type="submission" date="2023-10" db="EMBL/GenBank/DDBJ databases">
        <title>Chromosome-scale genome assembly provides insights into flower coloration mechanisms of Canna indica.</title>
        <authorList>
            <person name="Li C."/>
        </authorList>
    </citation>
    <scope>NUCLEOTIDE SEQUENCE [LARGE SCALE GENOMIC DNA]</scope>
    <source>
        <tissue evidence="3">Flower</tissue>
    </source>
</reference>
<evidence type="ECO:0000256" key="1">
    <source>
        <dbReference type="ARBA" id="ARBA00009085"/>
    </source>
</evidence>
<protein>
    <submittedName>
        <fullName evidence="3">Ubiquitin carboxyl-terminal hydrolase 24</fullName>
    </submittedName>
</protein>